<dbReference type="InterPro" id="IPR027417">
    <property type="entry name" value="P-loop_NTPase"/>
</dbReference>
<feature type="region of interest" description="Disordered" evidence="2">
    <location>
        <begin position="1410"/>
        <end position="1523"/>
    </location>
</feature>
<name>A0A179IG62_CORDF</name>
<proteinExistence type="predicted"/>
<evidence type="ECO:0000256" key="2">
    <source>
        <dbReference type="SAM" id="MobiDB-lite"/>
    </source>
</evidence>
<evidence type="ECO:0000259" key="3">
    <source>
        <dbReference type="PROSITE" id="PS50837"/>
    </source>
</evidence>
<dbReference type="Gene3D" id="3.40.50.1580">
    <property type="entry name" value="Nucleoside phosphorylase domain"/>
    <property type="match status" value="1"/>
</dbReference>
<dbReference type="InterPro" id="IPR007111">
    <property type="entry name" value="NACHT_NTPase"/>
</dbReference>
<dbReference type="GO" id="GO:0009116">
    <property type="term" value="P:nucleoside metabolic process"/>
    <property type="evidence" value="ECO:0007669"/>
    <property type="project" value="InterPro"/>
</dbReference>
<dbReference type="EMBL" id="LUKN01001063">
    <property type="protein sequence ID" value="OAR01627.1"/>
    <property type="molecule type" value="Genomic_DNA"/>
</dbReference>
<accession>A0A179IG62</accession>
<evidence type="ECO:0000313" key="5">
    <source>
        <dbReference type="Proteomes" id="UP000243081"/>
    </source>
</evidence>
<dbReference type="PANTHER" id="PTHR10039:SF14">
    <property type="entry name" value="NACHT DOMAIN-CONTAINING PROTEIN"/>
    <property type="match status" value="1"/>
</dbReference>
<keyword evidence="1" id="KW-0677">Repeat</keyword>
<dbReference type="GO" id="GO:0003824">
    <property type="term" value="F:catalytic activity"/>
    <property type="evidence" value="ECO:0007669"/>
    <property type="project" value="InterPro"/>
</dbReference>
<evidence type="ECO:0000256" key="1">
    <source>
        <dbReference type="ARBA" id="ARBA00022737"/>
    </source>
</evidence>
<dbReference type="PANTHER" id="PTHR10039">
    <property type="entry name" value="AMELOGENIN"/>
    <property type="match status" value="1"/>
</dbReference>
<feature type="compositionally biased region" description="Polar residues" evidence="2">
    <location>
        <begin position="1419"/>
        <end position="1451"/>
    </location>
</feature>
<comment type="caution">
    <text evidence="4">The sequence shown here is derived from an EMBL/GenBank/DDBJ whole genome shotgun (WGS) entry which is preliminary data.</text>
</comment>
<gene>
    <name evidence="4" type="ORF">LLEC1_03282</name>
</gene>
<organism evidence="4 5">
    <name type="scientific">Cordyceps confragosa</name>
    <name type="common">Lecanicillium lecanii</name>
    <dbReference type="NCBI Taxonomy" id="2714763"/>
    <lineage>
        <taxon>Eukaryota</taxon>
        <taxon>Fungi</taxon>
        <taxon>Dikarya</taxon>
        <taxon>Ascomycota</taxon>
        <taxon>Pezizomycotina</taxon>
        <taxon>Sordariomycetes</taxon>
        <taxon>Hypocreomycetidae</taxon>
        <taxon>Hypocreales</taxon>
        <taxon>Cordycipitaceae</taxon>
        <taxon>Akanthomyces</taxon>
    </lineage>
</organism>
<keyword evidence="5" id="KW-1185">Reference proteome</keyword>
<dbReference type="SUPFAM" id="SSF53167">
    <property type="entry name" value="Purine and uridine phosphorylases"/>
    <property type="match status" value="1"/>
</dbReference>
<feature type="domain" description="NACHT" evidence="3">
    <location>
        <begin position="396"/>
        <end position="545"/>
    </location>
</feature>
<dbReference type="InterPro" id="IPR056884">
    <property type="entry name" value="NPHP3-like_N"/>
</dbReference>
<evidence type="ECO:0000313" key="4">
    <source>
        <dbReference type="EMBL" id="OAR01627.1"/>
    </source>
</evidence>
<dbReference type="Gene3D" id="3.40.50.300">
    <property type="entry name" value="P-loop containing nucleotide triphosphate hydrolases"/>
    <property type="match status" value="1"/>
</dbReference>
<protein>
    <recommendedName>
        <fullName evidence="3">NACHT domain-containing protein</fullName>
    </recommendedName>
</protein>
<dbReference type="OrthoDB" id="4870797at2759"/>
<sequence>MKNLNPSEYAVAWIATQPVEAETAQYMLDERHDGFPAAQDDGAMYIAGAMAGHNIIIATLPRGQQYEAGASAALVGHLKKFFPNLWFGLLVGVAIGLPNLSRDTMRDIRIGDVLVGFPDGESAGLVSYDLGKETDDGFQSLRLGHALTTIDAIVRCAIGATKIEASHDTEKVIHYCERFRGSIFSDAQFHGTAFRSLKRFPWLRDDGSTRNVIRGCRPGSERIRVWHGTIGSGAKVWRDLQEVNEVRDKYGLIGLEMEATGIMDQIPIGVIRGVCGYGDGLQYRRGKPFAAATAAAYARALLDKIPPRVSPNSAVVQAQLRADNIFSQTGVPRYDLEADICRFDLFITDPLDHKKILNLRNGDRVAGTCEWILGTEDLTAWLGSDHDQNSVSHANQILWLHGDPGTGKSTLAVYLTDVLSHRFSATEGHTLVYFFCDSAFDTRRTATSVVRGLLWQLVEQHPQLLDYVLPKYNEWGTRLFGSFDALWAVFIAAAADRNTGRKYCIIDALDECDNESQKALLQQLRRTFQSDDSPPNIRILVTSRSCPDIRKQLEKFAHKDLASFPDVAHDIDQCIKKRVASLRYTEEIKAQVTELLRQKAQGTFLWVCMACKALKRTPWKDAVYFLEAMFSDDHFIRKEYDKNREIEEKIRRWLPALDHRHHKIRQAYFDIDWDPRSFVQVQQYDANPHEAICSAITLTGLAEDAQALTSSQYLSQTWPSTGNFMMQMIQEVLRGESGKRYSTILPDLTELTAWSCVSRFKVKALGSEDAITGVGAQLAWLGAALRSSPEGKGVCYCTPFVTVAAAADDRNRKDIMTTRSRFEIYFRFKEVESELSNGHCWHNMFRRPVVVCRYPISQRTATQTGLEIPLNMMARMVDTEHVVPFDSTWYLKGFSSMLVLVDRRDDLFLWHHVYDSKGGRVSYFDHKNKSDMTVTATELKNARHAVGWCADVEILAGKFQTKADRATHNLIFNKGASEGVNYNVGASGLPRPNATWLLDKISISAGKFISGGISISAADRDRPLHVSRDTYRDKMRWVSGQYAILWDVKDERGWLINGADCLLHMVQASLENDLKWMQDNALHSDILFQRREMKRLTTSRMPGSALSVLTNAKNKKMEIFVSEVDEWDAGEKPNTKDGKATSTHTCFKDLVEKQHILLEQSIEHQRQIGSQPGLNLNRVSRGRLEGWDFRDLAVTVKTHPIYLRRKSFPPTGHGWVNLAREIKAITIFGDDFGEIIRPTEAASKCKRWALVPTGRQYMAVCVSDLKAILKLKDHEHRCKTPIRICQSLSWHAPNNLFRQCQCGNMTGQQVKHSDLAQVLAPRQRLFARVLKSSGTVELDNAGAVILGYSSSFGLHWPNQGDSGEGDISTDTLEEAGDFLNNAMGTSPVPTTTEGQTEGQAITAPDCTMTVPPAGLGTSDAASSVLSAGQGSTRQSYKSLQLHQHSTGNTSDEATDNRSDHMVRAFFSDETDDRISRPASGNVTTEPLECPTILPSSRWERSTVGVASNREDAAKGSATRRKGRERLKSFMSKLGSVWRSRR</sequence>
<dbReference type="Proteomes" id="UP000243081">
    <property type="component" value="Unassembled WGS sequence"/>
</dbReference>
<dbReference type="Pfam" id="PF24883">
    <property type="entry name" value="NPHP3_N"/>
    <property type="match status" value="1"/>
</dbReference>
<reference evidence="4 5" key="1">
    <citation type="submission" date="2016-03" db="EMBL/GenBank/DDBJ databases">
        <title>Fine-scale spatial genetic structure of a fungal parasite of coffee scale insects.</title>
        <authorList>
            <person name="Jackson D."/>
            <person name="Zemenick K.A."/>
            <person name="Malloure B."/>
            <person name="Quandt C.A."/>
            <person name="James T.Y."/>
        </authorList>
    </citation>
    <scope>NUCLEOTIDE SEQUENCE [LARGE SCALE GENOMIC DNA]</scope>
    <source>
        <strain evidence="4 5">UM487</strain>
    </source>
</reference>
<dbReference type="SUPFAM" id="SSF52540">
    <property type="entry name" value="P-loop containing nucleoside triphosphate hydrolases"/>
    <property type="match status" value="1"/>
</dbReference>
<dbReference type="PROSITE" id="PS50837">
    <property type="entry name" value="NACHT"/>
    <property type="match status" value="1"/>
</dbReference>
<dbReference type="InterPro" id="IPR035994">
    <property type="entry name" value="Nucleoside_phosphorylase_sf"/>
</dbReference>